<dbReference type="EMBL" id="KZ679257">
    <property type="protein sequence ID" value="PTB45517.1"/>
    <property type="molecule type" value="Genomic_DNA"/>
</dbReference>
<protein>
    <submittedName>
        <fullName evidence="2">Uncharacterized protein</fullName>
    </submittedName>
</protein>
<dbReference type="STRING" id="1042311.A0A2T3ZL29"/>
<accession>A0A2T3ZL29</accession>
<evidence type="ECO:0000313" key="2">
    <source>
        <dbReference type="EMBL" id="PTB45517.1"/>
    </source>
</evidence>
<gene>
    <name evidence="2" type="ORF">M441DRAFT_23703</name>
</gene>
<evidence type="ECO:0000256" key="1">
    <source>
        <dbReference type="SAM" id="MobiDB-lite"/>
    </source>
</evidence>
<name>A0A2T3ZL29_TRIA4</name>
<dbReference type="AlphaFoldDB" id="A0A2T3ZL29"/>
<sequence>MSIRTIPTYHPAPNFSIPPPDANGPLRLGTLLVDLHDPTPLNPADRVQIPDEDIFRSHLVGFRTRKRQHGNGEMGIFARLLGLEGVGSMLSVNGTRAKDEVLSVARLDTEFFMPSLEYVKLAVEAPSVRAFCRATRGRLPMFLITGIKVARGASASVVRTRTVGGGVKGSPGTTTGQVELGVSVQGAMLKEDDMSFEDASDFVLAYRVARVRMKNDGVQAQAYTRGATMLADDAQDVIDWDSGDLEVIYDFSTEFKEADNVLLDETGIADPEPFINIEKAV</sequence>
<evidence type="ECO:0000313" key="3">
    <source>
        <dbReference type="Proteomes" id="UP000240493"/>
    </source>
</evidence>
<dbReference type="OrthoDB" id="4500473at2759"/>
<feature type="region of interest" description="Disordered" evidence="1">
    <location>
        <begin position="1"/>
        <end position="21"/>
    </location>
</feature>
<reference evidence="2 3" key="1">
    <citation type="submission" date="2016-07" db="EMBL/GenBank/DDBJ databases">
        <title>Multiple horizontal gene transfer events from other fungi enriched the ability of initially mycotrophic Trichoderma (Ascomycota) to feed on dead plant biomass.</title>
        <authorList>
            <consortium name="DOE Joint Genome Institute"/>
            <person name="Aerts A."/>
            <person name="Atanasova L."/>
            <person name="Chenthamara K."/>
            <person name="Zhang J."/>
            <person name="Grujic M."/>
            <person name="Henrissat B."/>
            <person name="Kuo A."/>
            <person name="Salamov A."/>
            <person name="Lipzen A."/>
            <person name="Labutti K."/>
            <person name="Barry K."/>
            <person name="Miao Y."/>
            <person name="Rahimi M.J."/>
            <person name="Shen Q."/>
            <person name="Grigoriev I.V."/>
            <person name="Kubicek C.P."/>
            <person name="Druzhinina I.S."/>
        </authorList>
    </citation>
    <scope>NUCLEOTIDE SEQUENCE [LARGE SCALE GENOMIC DNA]</scope>
    <source>
        <strain evidence="2 3">CBS 433.97</strain>
    </source>
</reference>
<keyword evidence="3" id="KW-1185">Reference proteome</keyword>
<organism evidence="2 3">
    <name type="scientific">Trichoderma asperellum (strain ATCC 204424 / CBS 433.97 / NBRC 101777)</name>
    <dbReference type="NCBI Taxonomy" id="1042311"/>
    <lineage>
        <taxon>Eukaryota</taxon>
        <taxon>Fungi</taxon>
        <taxon>Dikarya</taxon>
        <taxon>Ascomycota</taxon>
        <taxon>Pezizomycotina</taxon>
        <taxon>Sordariomycetes</taxon>
        <taxon>Hypocreomycetidae</taxon>
        <taxon>Hypocreales</taxon>
        <taxon>Hypocreaceae</taxon>
        <taxon>Trichoderma</taxon>
    </lineage>
</organism>
<proteinExistence type="predicted"/>
<dbReference type="Proteomes" id="UP000240493">
    <property type="component" value="Unassembled WGS sequence"/>
</dbReference>